<keyword evidence="3" id="KW-0378">Hydrolase</keyword>
<organism evidence="3 4">
    <name type="scientific">Mariniblastus fucicola</name>
    <dbReference type="NCBI Taxonomy" id="980251"/>
    <lineage>
        <taxon>Bacteria</taxon>
        <taxon>Pseudomonadati</taxon>
        <taxon>Planctomycetota</taxon>
        <taxon>Planctomycetia</taxon>
        <taxon>Pirellulales</taxon>
        <taxon>Pirellulaceae</taxon>
        <taxon>Mariniblastus</taxon>
    </lineage>
</organism>
<evidence type="ECO:0000313" key="3">
    <source>
        <dbReference type="EMBL" id="QEG24098.1"/>
    </source>
</evidence>
<dbReference type="EMBL" id="CP042912">
    <property type="protein sequence ID" value="QEG24098.1"/>
    <property type="molecule type" value="Genomic_DNA"/>
</dbReference>
<dbReference type="KEGG" id="mff:MFFC18_40140"/>
<dbReference type="AlphaFoldDB" id="A0A5B9PCP8"/>
<keyword evidence="1" id="KW-0472">Membrane</keyword>
<name>A0A5B9PCP8_9BACT</name>
<dbReference type="InterPro" id="IPR000073">
    <property type="entry name" value="AB_hydrolase_1"/>
</dbReference>
<dbReference type="InterPro" id="IPR029058">
    <property type="entry name" value="AB_hydrolase_fold"/>
</dbReference>
<protein>
    <submittedName>
        <fullName evidence="3">Alpha/beta hydrolase family protein</fullName>
    </submittedName>
</protein>
<dbReference type="STRING" id="980251.GCA_001642875_02204"/>
<dbReference type="OrthoDB" id="9776685at2"/>
<evidence type="ECO:0000259" key="2">
    <source>
        <dbReference type="Pfam" id="PF12697"/>
    </source>
</evidence>
<feature type="domain" description="AB hydrolase-1" evidence="2">
    <location>
        <begin position="76"/>
        <end position="268"/>
    </location>
</feature>
<dbReference type="PANTHER" id="PTHR43358:SF4">
    <property type="entry name" value="ALPHA_BETA HYDROLASE FOLD-1 DOMAIN-CONTAINING PROTEIN"/>
    <property type="match status" value="1"/>
</dbReference>
<dbReference type="Pfam" id="PF12697">
    <property type="entry name" value="Abhydrolase_6"/>
    <property type="match status" value="1"/>
</dbReference>
<sequence>MNWRRIRKWTSIVAASGFVALIVAAWFVGGALVAPANRTVGLAPADFPASSVQFDSDSGTTLSGWHLPLSESNATVILLHPIRGDRRSMLSRARLFRKHGYSTLLIDLQAHGESEGRNITCGFLEQHDVLAAVDFVRDDSPDEKVAIVGWSLGGASTLLANPDVDAIVLESVYPTVTEAIHNRIQMRLGFLHHVVAPLLLVQLNPRLGVSPKQLCPIDRVASLDCPVLIASGDRDEHTTIQETRCMFDVASSPKELVIFEGAEHTDLLVYDAAKYENQIVGFVSEALGERSDD</sequence>
<proteinExistence type="predicted"/>
<evidence type="ECO:0000256" key="1">
    <source>
        <dbReference type="SAM" id="Phobius"/>
    </source>
</evidence>
<reference evidence="3 4" key="1">
    <citation type="submission" date="2019-08" db="EMBL/GenBank/DDBJ databases">
        <title>Deep-cultivation of Planctomycetes and their phenomic and genomic characterization uncovers novel biology.</title>
        <authorList>
            <person name="Wiegand S."/>
            <person name="Jogler M."/>
            <person name="Boedeker C."/>
            <person name="Pinto D."/>
            <person name="Vollmers J."/>
            <person name="Rivas-Marin E."/>
            <person name="Kohn T."/>
            <person name="Peeters S.H."/>
            <person name="Heuer A."/>
            <person name="Rast P."/>
            <person name="Oberbeckmann S."/>
            <person name="Bunk B."/>
            <person name="Jeske O."/>
            <person name="Meyerdierks A."/>
            <person name="Storesund J.E."/>
            <person name="Kallscheuer N."/>
            <person name="Luecker S."/>
            <person name="Lage O.M."/>
            <person name="Pohl T."/>
            <person name="Merkel B.J."/>
            <person name="Hornburger P."/>
            <person name="Mueller R.-W."/>
            <person name="Bruemmer F."/>
            <person name="Labrenz M."/>
            <person name="Spormann A.M."/>
            <person name="Op den Camp H."/>
            <person name="Overmann J."/>
            <person name="Amann R."/>
            <person name="Jetten M.S.M."/>
            <person name="Mascher T."/>
            <person name="Medema M.H."/>
            <person name="Devos D.P."/>
            <person name="Kaster A.-K."/>
            <person name="Ovreas L."/>
            <person name="Rohde M."/>
            <person name="Galperin M.Y."/>
            <person name="Jogler C."/>
        </authorList>
    </citation>
    <scope>NUCLEOTIDE SEQUENCE [LARGE SCALE GENOMIC DNA]</scope>
    <source>
        <strain evidence="3 4">FC18</strain>
    </source>
</reference>
<accession>A0A5B9PCP8</accession>
<dbReference type="InterPro" id="IPR052920">
    <property type="entry name" value="DNA-binding_regulatory"/>
</dbReference>
<dbReference type="SUPFAM" id="SSF53474">
    <property type="entry name" value="alpha/beta-Hydrolases"/>
    <property type="match status" value="1"/>
</dbReference>
<dbReference type="Gene3D" id="3.40.50.1820">
    <property type="entry name" value="alpha/beta hydrolase"/>
    <property type="match status" value="1"/>
</dbReference>
<feature type="transmembrane region" description="Helical" evidence="1">
    <location>
        <begin position="12"/>
        <end position="34"/>
    </location>
</feature>
<keyword evidence="1" id="KW-1133">Transmembrane helix</keyword>
<evidence type="ECO:0000313" key="4">
    <source>
        <dbReference type="Proteomes" id="UP000322214"/>
    </source>
</evidence>
<dbReference type="GO" id="GO:0016787">
    <property type="term" value="F:hydrolase activity"/>
    <property type="evidence" value="ECO:0007669"/>
    <property type="project" value="UniProtKB-KW"/>
</dbReference>
<gene>
    <name evidence="3" type="ORF">MFFC18_40140</name>
</gene>
<keyword evidence="4" id="KW-1185">Reference proteome</keyword>
<dbReference type="PANTHER" id="PTHR43358">
    <property type="entry name" value="ALPHA/BETA-HYDROLASE"/>
    <property type="match status" value="1"/>
</dbReference>
<keyword evidence="1" id="KW-0812">Transmembrane</keyword>
<dbReference type="RefSeq" id="WP_075084637.1">
    <property type="nucleotide sequence ID" value="NZ_CP042912.1"/>
</dbReference>
<dbReference type="Proteomes" id="UP000322214">
    <property type="component" value="Chromosome"/>
</dbReference>